<sequence length="474" mass="53035">MSGSAGPRTATAKRFFRLSNETGEGKPEISPHPVRTMEIGLAQFRRRRRANNSKVPAASLPPEVIMLILRHTLDPLTRCPFCHIFFAHNFWNEIADFYDQRQRVLRPLVLVCRDWYWPAASLLYQSPVIHDQKGAIKLARTLSRRPELARLVCALDLGEVRPRHQGVRESWLLSVLNKARSKWTTLLHRDVIYGRQLCTLLGSLSGVACVTLCGEGDDSLLRHALDVAPCATSLTRLVLKRHPRASYEAAFHGLSAAFSSLQDLCLIGFMGRLRLPALPSLRVLRLWSCFYDVQEITPRTLGNLALDTLEFISVPLEVITKLCMYNVSGLSCLRVRSWMRDSLGDLDLRAFQSLKAISLCFDLLDGPTRFPRGIEVITTLEELFVDILTPGVVSQFAELLGDSSTFPALVHLSISGHLSSLAKADTDDEAASIERLKIKCEARDVKLTLALSLASPTYFVYLRVLADISIFTHS</sequence>
<dbReference type="Proteomes" id="UP000030669">
    <property type="component" value="Unassembled WGS sequence"/>
</dbReference>
<dbReference type="GeneID" id="19309921"/>
<proteinExistence type="predicted"/>
<dbReference type="RefSeq" id="XP_007871006.1">
    <property type="nucleotide sequence ID" value="XM_007872815.1"/>
</dbReference>
<feature type="region of interest" description="Disordered" evidence="1">
    <location>
        <begin position="1"/>
        <end position="32"/>
    </location>
</feature>
<evidence type="ECO:0000313" key="2">
    <source>
        <dbReference type="EMBL" id="EPQ50464.1"/>
    </source>
</evidence>
<dbReference type="KEGG" id="gtr:GLOTRDRAFT_96962"/>
<dbReference type="SUPFAM" id="SSF52047">
    <property type="entry name" value="RNI-like"/>
    <property type="match status" value="1"/>
</dbReference>
<name>S7RDG6_GLOTA</name>
<evidence type="ECO:0000313" key="3">
    <source>
        <dbReference type="Proteomes" id="UP000030669"/>
    </source>
</evidence>
<dbReference type="AlphaFoldDB" id="S7RDG6"/>
<organism evidence="2 3">
    <name type="scientific">Gloeophyllum trabeum (strain ATCC 11539 / FP-39264 / Madison 617)</name>
    <name type="common">Brown rot fungus</name>
    <dbReference type="NCBI Taxonomy" id="670483"/>
    <lineage>
        <taxon>Eukaryota</taxon>
        <taxon>Fungi</taxon>
        <taxon>Dikarya</taxon>
        <taxon>Basidiomycota</taxon>
        <taxon>Agaricomycotina</taxon>
        <taxon>Agaricomycetes</taxon>
        <taxon>Gloeophyllales</taxon>
        <taxon>Gloeophyllaceae</taxon>
        <taxon>Gloeophyllum</taxon>
    </lineage>
</organism>
<dbReference type="OMA" id="CRTCRSW"/>
<dbReference type="InterPro" id="IPR032675">
    <property type="entry name" value="LRR_dom_sf"/>
</dbReference>
<keyword evidence="3" id="KW-1185">Reference proteome</keyword>
<reference evidence="2 3" key="1">
    <citation type="journal article" date="2012" name="Science">
        <title>The Paleozoic origin of enzymatic lignin decomposition reconstructed from 31 fungal genomes.</title>
        <authorList>
            <person name="Floudas D."/>
            <person name="Binder M."/>
            <person name="Riley R."/>
            <person name="Barry K."/>
            <person name="Blanchette R.A."/>
            <person name="Henrissat B."/>
            <person name="Martinez A.T."/>
            <person name="Otillar R."/>
            <person name="Spatafora J.W."/>
            <person name="Yadav J.S."/>
            <person name="Aerts A."/>
            <person name="Benoit I."/>
            <person name="Boyd A."/>
            <person name="Carlson A."/>
            <person name="Copeland A."/>
            <person name="Coutinho P.M."/>
            <person name="de Vries R.P."/>
            <person name="Ferreira P."/>
            <person name="Findley K."/>
            <person name="Foster B."/>
            <person name="Gaskell J."/>
            <person name="Glotzer D."/>
            <person name="Gorecki P."/>
            <person name="Heitman J."/>
            <person name="Hesse C."/>
            <person name="Hori C."/>
            <person name="Igarashi K."/>
            <person name="Jurgens J.A."/>
            <person name="Kallen N."/>
            <person name="Kersten P."/>
            <person name="Kohler A."/>
            <person name="Kuees U."/>
            <person name="Kumar T.K.A."/>
            <person name="Kuo A."/>
            <person name="LaButti K."/>
            <person name="Larrondo L.F."/>
            <person name="Lindquist E."/>
            <person name="Ling A."/>
            <person name="Lombard V."/>
            <person name="Lucas S."/>
            <person name="Lundell T."/>
            <person name="Martin R."/>
            <person name="McLaughlin D.J."/>
            <person name="Morgenstern I."/>
            <person name="Morin E."/>
            <person name="Murat C."/>
            <person name="Nagy L.G."/>
            <person name="Nolan M."/>
            <person name="Ohm R.A."/>
            <person name="Patyshakuliyeva A."/>
            <person name="Rokas A."/>
            <person name="Ruiz-Duenas F.J."/>
            <person name="Sabat G."/>
            <person name="Salamov A."/>
            <person name="Samejima M."/>
            <person name="Schmutz J."/>
            <person name="Slot J.C."/>
            <person name="St John F."/>
            <person name="Stenlid J."/>
            <person name="Sun H."/>
            <person name="Sun S."/>
            <person name="Syed K."/>
            <person name="Tsang A."/>
            <person name="Wiebenga A."/>
            <person name="Young D."/>
            <person name="Pisabarro A."/>
            <person name="Eastwood D.C."/>
            <person name="Martin F."/>
            <person name="Cullen D."/>
            <person name="Grigoriev I.V."/>
            <person name="Hibbett D.S."/>
        </authorList>
    </citation>
    <scope>NUCLEOTIDE SEQUENCE [LARGE SCALE GENOMIC DNA]</scope>
    <source>
        <strain evidence="2 3">ATCC 11539</strain>
    </source>
</reference>
<protein>
    <recommendedName>
        <fullName evidence="4">F-box domain-containing protein</fullName>
    </recommendedName>
</protein>
<evidence type="ECO:0008006" key="4">
    <source>
        <dbReference type="Google" id="ProtNLM"/>
    </source>
</evidence>
<accession>S7RDG6</accession>
<dbReference type="EMBL" id="KB469315">
    <property type="protein sequence ID" value="EPQ50464.1"/>
    <property type="molecule type" value="Genomic_DNA"/>
</dbReference>
<dbReference type="HOGENOM" id="CLU_576252_0_0_1"/>
<gene>
    <name evidence="2" type="ORF">GLOTRDRAFT_96962</name>
</gene>
<evidence type="ECO:0000256" key="1">
    <source>
        <dbReference type="SAM" id="MobiDB-lite"/>
    </source>
</evidence>
<dbReference type="Gene3D" id="3.80.10.10">
    <property type="entry name" value="Ribonuclease Inhibitor"/>
    <property type="match status" value="1"/>
</dbReference>